<evidence type="ECO:0000313" key="2">
    <source>
        <dbReference type="EMBL" id="WFE91453.1"/>
    </source>
</evidence>
<reference evidence="2 3" key="1">
    <citation type="submission" date="2023-03" db="EMBL/GenBank/DDBJ databases">
        <title>Roseibium porphyridii sp. nov. and Roseibium rhodosorbium sp. nov. isolated from marine algae, Porphyridium cruentum and Rhodosorus marinus, respectively.</title>
        <authorList>
            <person name="Lee M.W."/>
            <person name="Choi B.J."/>
            <person name="Lee J.K."/>
            <person name="Choi D.G."/>
            <person name="Baek J.H."/>
            <person name="Bayburt H."/>
            <person name="Kim J.M."/>
            <person name="Han D.M."/>
            <person name="Kim K.H."/>
            <person name="Jeon C.O."/>
        </authorList>
    </citation>
    <scope>NUCLEOTIDE SEQUENCE [LARGE SCALE GENOMIC DNA]</scope>
    <source>
        <strain evidence="2 3">KMA01</strain>
    </source>
</reference>
<keyword evidence="1" id="KW-0175">Coiled coil</keyword>
<evidence type="ECO:0000256" key="1">
    <source>
        <dbReference type="SAM" id="Coils"/>
    </source>
</evidence>
<evidence type="ECO:0000313" key="3">
    <source>
        <dbReference type="Proteomes" id="UP001209803"/>
    </source>
</evidence>
<dbReference type="Pfam" id="PF20370">
    <property type="entry name" value="DUF6665"/>
    <property type="match status" value="1"/>
</dbReference>
<dbReference type="EMBL" id="CP120863">
    <property type="protein sequence ID" value="WFE91453.1"/>
    <property type="molecule type" value="Genomic_DNA"/>
</dbReference>
<sequence>MSVRPPRQTLMSDKDPLAAALEQEILNEKASTLSRLNKKLEAALELLKKAETDLDRSPEDRHAKLAEASEALWHVTIQRELCGLRQHRAFYDFLGVPKAVRLHMGPASSIRALKPERQDKTDLDR</sequence>
<proteinExistence type="predicted"/>
<dbReference type="InterPro" id="IPR046606">
    <property type="entry name" value="DUF6665"/>
</dbReference>
<dbReference type="RefSeq" id="WP_265683880.1">
    <property type="nucleotide sequence ID" value="NZ_CP120863.1"/>
</dbReference>
<dbReference type="Proteomes" id="UP001209803">
    <property type="component" value="Chromosome"/>
</dbReference>
<gene>
    <name evidence="2" type="ORF">K1718_08865</name>
</gene>
<organism evidence="2 3">
    <name type="scientific">Roseibium porphyridii</name>
    <dbReference type="NCBI Taxonomy" id="2866279"/>
    <lineage>
        <taxon>Bacteria</taxon>
        <taxon>Pseudomonadati</taxon>
        <taxon>Pseudomonadota</taxon>
        <taxon>Alphaproteobacteria</taxon>
        <taxon>Hyphomicrobiales</taxon>
        <taxon>Stappiaceae</taxon>
        <taxon>Roseibium</taxon>
    </lineage>
</organism>
<protein>
    <submittedName>
        <fullName evidence="2">Uncharacterized protein</fullName>
    </submittedName>
</protein>
<accession>A0ABY8F7H4</accession>
<name>A0ABY8F7H4_9HYPH</name>
<feature type="coiled-coil region" evidence="1">
    <location>
        <begin position="26"/>
        <end position="57"/>
    </location>
</feature>
<keyword evidence="3" id="KW-1185">Reference proteome</keyword>